<evidence type="ECO:0000256" key="15">
    <source>
        <dbReference type="SAM" id="Phobius"/>
    </source>
</evidence>
<keyword evidence="6" id="KW-1278">Translocase</keyword>
<feature type="region of interest" description="Disordered" evidence="14">
    <location>
        <begin position="1"/>
        <end position="100"/>
    </location>
</feature>
<feature type="compositionally biased region" description="Basic and acidic residues" evidence="14">
    <location>
        <begin position="35"/>
        <end position="48"/>
    </location>
</feature>
<evidence type="ECO:0000256" key="6">
    <source>
        <dbReference type="ARBA" id="ARBA00022967"/>
    </source>
</evidence>
<feature type="transmembrane region" description="Helical" evidence="15">
    <location>
        <begin position="422"/>
        <end position="446"/>
    </location>
</feature>
<evidence type="ECO:0000256" key="9">
    <source>
        <dbReference type="ARBA" id="ARBA00023136"/>
    </source>
</evidence>
<dbReference type="Pfam" id="PF00689">
    <property type="entry name" value="Cation_ATPase_C"/>
    <property type="match status" value="1"/>
</dbReference>
<keyword evidence="10" id="KW-0739">Sodium transport</keyword>
<evidence type="ECO:0000256" key="11">
    <source>
        <dbReference type="ARBA" id="ARBA00035029"/>
    </source>
</evidence>
<feature type="transmembrane region" description="Helical" evidence="15">
    <location>
        <begin position="1294"/>
        <end position="1312"/>
    </location>
</feature>
<keyword evidence="5" id="KW-0067">ATP-binding</keyword>
<dbReference type="FunFam" id="3.40.50.1000:FF:000028">
    <property type="entry name" value="Calcium-transporting P-type ATPase, putative"/>
    <property type="match status" value="1"/>
</dbReference>
<evidence type="ECO:0000256" key="1">
    <source>
        <dbReference type="ARBA" id="ARBA00004651"/>
    </source>
</evidence>
<dbReference type="PANTHER" id="PTHR43294">
    <property type="entry name" value="SODIUM/POTASSIUM-TRANSPORTING ATPASE SUBUNIT ALPHA"/>
    <property type="match status" value="1"/>
</dbReference>
<evidence type="ECO:0000313" key="18">
    <source>
        <dbReference type="EMBL" id="CEL71072.1"/>
    </source>
</evidence>
<dbReference type="InterPro" id="IPR008250">
    <property type="entry name" value="ATPase_P-typ_transduc_dom_A_sf"/>
</dbReference>
<dbReference type="InParanoid" id="F0VRG2"/>
<accession>F0VRG2</accession>
<keyword evidence="10" id="KW-0813">Transport</keyword>
<feature type="transmembrane region" description="Helical" evidence="15">
    <location>
        <begin position="1264"/>
        <end position="1282"/>
    </location>
</feature>
<dbReference type="InterPro" id="IPR044492">
    <property type="entry name" value="P_typ_ATPase_HD_dom"/>
</dbReference>
<keyword evidence="9 15" id="KW-0472">Membrane</keyword>
<dbReference type="SFLD" id="SFLDG00002">
    <property type="entry name" value="C1.7:_P-type_atpase_like"/>
    <property type="match status" value="1"/>
</dbReference>
<comment type="subcellular location">
    <subcellularLocation>
        <location evidence="1">Cell membrane</location>
        <topology evidence="1">Multi-pass membrane protein</topology>
    </subcellularLocation>
</comment>
<evidence type="ECO:0000256" key="5">
    <source>
        <dbReference type="ARBA" id="ARBA00022840"/>
    </source>
</evidence>
<name>F0VRG2_NEOCL</name>
<keyword evidence="19" id="KW-1185">Reference proteome</keyword>
<keyword evidence="10" id="KW-0406">Ion transport</keyword>
<dbReference type="InterPro" id="IPR023214">
    <property type="entry name" value="HAD_sf"/>
</dbReference>
<dbReference type="GO" id="GO:0005886">
    <property type="term" value="C:plasma membrane"/>
    <property type="evidence" value="ECO:0007669"/>
    <property type="project" value="UniProtKB-SubCell"/>
</dbReference>
<dbReference type="SUPFAM" id="SSF81660">
    <property type="entry name" value="Metal cation-transporting ATPase, ATP-binding domain N"/>
    <property type="match status" value="1"/>
</dbReference>
<sequence length="1341" mass="144754">MAAPAPDNDVPSSAGQDPTPTGSAAVPEVSAGGNEHSKSADGAVREDTQAGSAVAEGTAAGQDGDSPHREFHHHRTVSRRLSSKRDSASAPNGAGHMHLGKSISSVSQCHREEHARLLPVGSSMSLAPGMGYENVETEVIDRLSKSHVSLKELVETARKTDPEAFRMAVTLTEQSHPTSGKNRFASLSIEELAKEFGLKDLNNGLTEEQVQENRRIYGPNILEKDKSEPVWKIFIQQFLSPVVLLLLIASIASLALQEWVEGAAILIIVTLNASLATYMEKSASNALAKLASMAAPGCVVVREGKVQTVGAVDVVPGDVVVLATGNSVAADMRCIESVELKTNEALLTGESEDISKTLRAKDYDTPFATNLCFASTIVTNGSGRGLVFATGMETQVGRIAQQLKKAGEGSRLTPLQRGLNRLGGMIGLIAICVLIVVVVVAILTGYKDPAHPDADPVFTIVLVAVGFAVSSIPEGLPMVVTICLSLGARDMVKRKANVRKLPAVETLGCCSVICSDKTGTLTEGKMTAVRLVTVCRQGKVVNADGFTKSFGFYPTKGFDPNGGIFDLNKLDEKTKNNLMIQYRDGAFQDYDAICHNYGNPANKDPTTKLVRSVMLSGYLNSHATTLERDPDTNRWLAKGNMSEGAIVVGAAKARFGSPLAGKSERAGMHDAKLDYPRVADLEVPFNSSRKMMMTVHQLPSANFFGDICLNSDGNKYTHCAIVKGAPDRVLQHVRYTVREGLSGPSVDWDTPVTPEEIQSVEAVNLDLSQQALRVLALTFRPLTDADVAALRKQDGADLRLRFALGETREELCLLGVIGSVDPPRPGVREAIERCGEAGIRVIMITGDQRPTAVAIAKDIGLLTSHDDSEQASIQCSGLHIDDDPMNEHLPEAQLDEIIARVKVFSRAQPEDKIAIVEALKRQGHTVAMTGDGVNDAPALKAADIGVAMGIAGTDVAKGASEMVLLDDNFVTIVAAVEEGRKIYSNIQKFVCFLLGTNIGEIIYLTIAIAASMPLPLEALQVLFLNLMSDGCPAVALAKEPSDDENMKIPPRPRKQPIMTRDWWLYGNLPHTVFEAGCVLMSLALGLYLCTGVVQLTPLHDQCSYYTAIDVSNNKEIDYRYFCRSFEYRVTQDYTGWVTHIDFWNPETQTMEQVLGAIAGKHPDVTVRTPGLAEYITEAMSDGCPSDVATDPKTGFCMPAAGTTVSSSSETPKGAAPRDYFDVSARGAKMGRTCSFITAVWCEMLRAYTVRSWHWFFLVFNRNPWMHLACSISATLTSLLTIVPGIQSAFSTCALPWYLYLFAIGCGFVNLILDELIPKPLYRWKNARETRAALASKASAVA</sequence>
<comment type="catalytic activity">
    <reaction evidence="12">
        <text>Na(+)(in) + ATP + H2O = Na(+)(out) + ADP + phosphate + H(+)</text>
        <dbReference type="Rhea" id="RHEA:14633"/>
        <dbReference type="ChEBI" id="CHEBI:15377"/>
        <dbReference type="ChEBI" id="CHEBI:15378"/>
        <dbReference type="ChEBI" id="CHEBI:29101"/>
        <dbReference type="ChEBI" id="CHEBI:30616"/>
        <dbReference type="ChEBI" id="CHEBI:43474"/>
        <dbReference type="ChEBI" id="CHEBI:456216"/>
        <dbReference type="EC" id="7.2.2.3"/>
    </reaction>
    <physiologicalReaction direction="left-to-right" evidence="12">
        <dbReference type="Rhea" id="RHEA:14634"/>
    </physiologicalReaction>
</comment>
<dbReference type="Gene3D" id="3.40.50.1000">
    <property type="entry name" value="HAD superfamily/HAD-like"/>
    <property type="match status" value="1"/>
</dbReference>
<dbReference type="Pfam" id="PF00690">
    <property type="entry name" value="Cation_ATPase_N"/>
    <property type="match status" value="1"/>
</dbReference>
<dbReference type="InterPro" id="IPR036412">
    <property type="entry name" value="HAD-like_sf"/>
</dbReference>
<dbReference type="VEuPathDB" id="ToxoDB:NCLIV_067350"/>
<dbReference type="NCBIfam" id="TIGR01494">
    <property type="entry name" value="ATPase_P-type"/>
    <property type="match status" value="2"/>
</dbReference>
<dbReference type="EMBL" id="FR823393">
    <property type="protein sequence ID" value="CBZ56310.1"/>
    <property type="molecule type" value="Genomic_DNA"/>
</dbReference>
<evidence type="ECO:0000313" key="19">
    <source>
        <dbReference type="Proteomes" id="UP000007494"/>
    </source>
</evidence>
<dbReference type="InterPro" id="IPR006068">
    <property type="entry name" value="ATPase_P-typ_cation-transptr_C"/>
</dbReference>
<feature type="transmembrane region" description="Helical" evidence="15">
    <location>
        <begin position="262"/>
        <end position="279"/>
    </location>
</feature>
<dbReference type="SMART" id="SM00831">
    <property type="entry name" value="Cation_ATPase_N"/>
    <property type="match status" value="1"/>
</dbReference>
<evidence type="ECO:0000259" key="16">
    <source>
        <dbReference type="SMART" id="SM00831"/>
    </source>
</evidence>
<proteinExistence type="predicted"/>
<dbReference type="GO" id="GO:1990573">
    <property type="term" value="P:potassium ion import across plasma membrane"/>
    <property type="evidence" value="ECO:0007669"/>
    <property type="project" value="TreeGrafter"/>
</dbReference>
<dbReference type="Gene3D" id="3.40.1110.10">
    <property type="entry name" value="Calcium-transporting ATPase, cytoplasmic domain N"/>
    <property type="match status" value="1"/>
</dbReference>
<reference evidence="18" key="4">
    <citation type="journal article" date="2015" name="PLoS ONE">
        <title>Comprehensive Evaluation of Toxoplasma gondii VEG and Neospora caninum LIV Genomes with Tachyzoite Stage Transcriptome and Proteome Defines Novel Transcript Features.</title>
        <authorList>
            <person name="Ramaprasad A."/>
            <person name="Mourier T."/>
            <person name="Naeem R."/>
            <person name="Malas T.B."/>
            <person name="Moussa E."/>
            <person name="Panigrahi A."/>
            <person name="Vermont S.J."/>
            <person name="Otto T.D."/>
            <person name="Wastling J."/>
            <person name="Pain A."/>
        </authorList>
    </citation>
    <scope>NUCLEOTIDE SEQUENCE</scope>
    <source>
        <strain evidence="18">Liverpool</strain>
    </source>
</reference>
<dbReference type="SUPFAM" id="SSF81653">
    <property type="entry name" value="Calcium ATPase, transduction domain A"/>
    <property type="match status" value="1"/>
</dbReference>
<dbReference type="OMA" id="FNRNPWM"/>
<dbReference type="RefSeq" id="XP_003886335.1">
    <property type="nucleotide sequence ID" value="XM_003886286.1"/>
</dbReference>
<keyword evidence="4" id="KW-0547">Nucleotide-binding</keyword>
<dbReference type="SUPFAM" id="SSF56784">
    <property type="entry name" value="HAD-like"/>
    <property type="match status" value="1"/>
</dbReference>
<feature type="compositionally biased region" description="Basic residues" evidence="14">
    <location>
        <begin position="70"/>
        <end position="82"/>
    </location>
</feature>
<dbReference type="EMBL" id="LN714487">
    <property type="protein sequence ID" value="CEL71072.1"/>
    <property type="molecule type" value="Genomic_DNA"/>
</dbReference>
<feature type="transmembrane region" description="Helical" evidence="15">
    <location>
        <begin position="233"/>
        <end position="256"/>
    </location>
</feature>
<dbReference type="Pfam" id="PF13246">
    <property type="entry name" value="Cation_ATPase"/>
    <property type="match status" value="1"/>
</dbReference>
<dbReference type="GO" id="GO:0006883">
    <property type="term" value="P:intracellular sodium ion homeostasis"/>
    <property type="evidence" value="ECO:0007669"/>
    <property type="project" value="TreeGrafter"/>
</dbReference>
<dbReference type="PRINTS" id="PR00119">
    <property type="entry name" value="CATATPASE"/>
</dbReference>
<dbReference type="GO" id="GO:0005524">
    <property type="term" value="F:ATP binding"/>
    <property type="evidence" value="ECO:0007669"/>
    <property type="project" value="UniProtKB-KW"/>
</dbReference>
<gene>
    <name evidence="18" type="ORF">BN1204_067350</name>
    <name evidence="17" type="ORF">NCLIV_067350</name>
</gene>
<organism evidence="17 19">
    <name type="scientific">Neospora caninum (strain Liverpool)</name>
    <dbReference type="NCBI Taxonomy" id="572307"/>
    <lineage>
        <taxon>Eukaryota</taxon>
        <taxon>Sar</taxon>
        <taxon>Alveolata</taxon>
        <taxon>Apicomplexa</taxon>
        <taxon>Conoidasida</taxon>
        <taxon>Coccidia</taxon>
        <taxon>Eucoccidiorida</taxon>
        <taxon>Eimeriorina</taxon>
        <taxon>Sarcocystidae</taxon>
        <taxon>Neospora</taxon>
    </lineage>
</organism>
<evidence type="ECO:0000256" key="12">
    <source>
        <dbReference type="ARBA" id="ARBA00049499"/>
    </source>
</evidence>
<dbReference type="InterPro" id="IPR023299">
    <property type="entry name" value="ATPase_P-typ_cyto_dom_N"/>
</dbReference>
<reference evidence="19" key="3">
    <citation type="journal article" date="2012" name="PLoS Pathog.">
        <title>Comparative genomics of the apicomplexan parasites Toxoplasma gondii and Neospora caninum: Coccidia differing in host range and transmission strategy.</title>
        <authorList>
            <person name="Reid A.J."/>
            <person name="Vermont S.J."/>
            <person name="Cotton J.A."/>
            <person name="Harris D."/>
            <person name="Hill-Cawthorne G.A."/>
            <person name="Konen-Waisman S."/>
            <person name="Latham S.M."/>
            <person name="Mourier T."/>
            <person name="Norton R."/>
            <person name="Quail M.A."/>
            <person name="Sanders M."/>
            <person name="Shanmugam D."/>
            <person name="Sohal A."/>
            <person name="Wasmuth J.D."/>
            <person name="Brunk B."/>
            <person name="Grigg M.E."/>
            <person name="Howard J.C."/>
            <person name="Parkinson J."/>
            <person name="Roos D.S."/>
            <person name="Trees A.J."/>
            <person name="Berriman M."/>
            <person name="Pain A."/>
            <person name="Wastling J.M."/>
        </authorList>
    </citation>
    <scope>NUCLEOTIDE SEQUENCE [LARGE SCALE GENOMIC DNA]</scope>
    <source>
        <strain evidence="19">Liverpool</strain>
    </source>
</reference>
<keyword evidence="7 15" id="KW-1133">Transmembrane helix</keyword>
<dbReference type="Gene3D" id="1.20.1110.10">
    <property type="entry name" value="Calcium-transporting ATPase, transmembrane domain"/>
    <property type="match status" value="2"/>
</dbReference>
<feature type="domain" description="Cation-transporting P-type ATPase N-terminal" evidence="16">
    <location>
        <begin position="183"/>
        <end position="258"/>
    </location>
</feature>
<keyword evidence="3 15" id="KW-0812">Transmembrane</keyword>
<dbReference type="Pfam" id="PF00122">
    <property type="entry name" value="E1-E2_ATPase"/>
    <property type="match status" value="1"/>
</dbReference>
<dbReference type="eggNOG" id="KOG0202">
    <property type="taxonomic scope" value="Eukaryota"/>
</dbReference>
<dbReference type="EC" id="7.2.2.3" evidence="11"/>
<evidence type="ECO:0000256" key="10">
    <source>
        <dbReference type="ARBA" id="ARBA00023201"/>
    </source>
</evidence>
<dbReference type="SFLD" id="SFLDF00027">
    <property type="entry name" value="p-type_atpase"/>
    <property type="match status" value="1"/>
</dbReference>
<evidence type="ECO:0000256" key="2">
    <source>
        <dbReference type="ARBA" id="ARBA00022475"/>
    </source>
</evidence>
<dbReference type="PANTHER" id="PTHR43294:SF21">
    <property type="entry name" value="CATION TRANSPORTING ATPASE"/>
    <property type="match status" value="1"/>
</dbReference>
<keyword evidence="2" id="KW-1003">Cell membrane</keyword>
<dbReference type="GO" id="GO:0016887">
    <property type="term" value="F:ATP hydrolysis activity"/>
    <property type="evidence" value="ECO:0007669"/>
    <property type="project" value="InterPro"/>
</dbReference>
<dbReference type="OrthoDB" id="116380at2759"/>
<evidence type="ECO:0000256" key="3">
    <source>
        <dbReference type="ARBA" id="ARBA00022692"/>
    </source>
</evidence>
<reference evidence="17" key="2">
    <citation type="submission" date="2011-03" db="EMBL/GenBank/DDBJ databases">
        <title>Comparative genomics and transcriptomics of Neospora caninum and Toxoplasma gondii.</title>
        <authorList>
            <person name="Reid A.J."/>
            <person name="Sohal A."/>
            <person name="Harris D."/>
            <person name="Quail M."/>
            <person name="Sanders M."/>
            <person name="Berriman M."/>
            <person name="Wastling J.M."/>
            <person name="Pain A."/>
        </authorList>
    </citation>
    <scope>NUCLEOTIDE SEQUENCE</scope>
    <source>
        <strain evidence="17">Liverpool</strain>
    </source>
</reference>
<dbReference type="FunFam" id="3.40.50.1000:FF:000001">
    <property type="entry name" value="Phospholipid-transporting ATPase IC"/>
    <property type="match status" value="1"/>
</dbReference>
<evidence type="ECO:0000256" key="8">
    <source>
        <dbReference type="ARBA" id="ARBA00023053"/>
    </source>
</evidence>
<dbReference type="GeneID" id="13445533"/>
<dbReference type="InterPro" id="IPR018303">
    <property type="entry name" value="ATPase_P-typ_P_site"/>
</dbReference>
<feature type="transmembrane region" description="Helical" evidence="15">
    <location>
        <begin position="989"/>
        <end position="1012"/>
    </location>
</feature>
<dbReference type="FunCoup" id="F0VRG2">
    <property type="interactions" value="7"/>
</dbReference>
<dbReference type="Gene3D" id="2.70.150.10">
    <property type="entry name" value="Calcium-transporting ATPase, cytoplasmic transduction domain A"/>
    <property type="match status" value="1"/>
</dbReference>
<dbReference type="GO" id="GO:0030007">
    <property type="term" value="P:intracellular potassium ion homeostasis"/>
    <property type="evidence" value="ECO:0007669"/>
    <property type="project" value="TreeGrafter"/>
</dbReference>
<evidence type="ECO:0000313" key="17">
    <source>
        <dbReference type="EMBL" id="CBZ56310.1"/>
    </source>
</evidence>
<dbReference type="Proteomes" id="UP000007494">
    <property type="component" value="Chromosome XII"/>
</dbReference>
<evidence type="ECO:0000256" key="13">
    <source>
        <dbReference type="ARBA" id="ARBA00067200"/>
    </source>
</evidence>
<evidence type="ECO:0000256" key="7">
    <source>
        <dbReference type="ARBA" id="ARBA00022989"/>
    </source>
</evidence>
<evidence type="ECO:0000256" key="14">
    <source>
        <dbReference type="SAM" id="MobiDB-lite"/>
    </source>
</evidence>
<feature type="transmembrane region" description="Helical" evidence="15">
    <location>
        <begin position="458"/>
        <end position="486"/>
    </location>
</feature>
<dbReference type="SUPFAM" id="SSF81665">
    <property type="entry name" value="Calcium ATPase, transmembrane domain M"/>
    <property type="match status" value="1"/>
</dbReference>
<dbReference type="InterPro" id="IPR004014">
    <property type="entry name" value="ATPase_P-typ_cation-transptr_N"/>
</dbReference>
<dbReference type="GO" id="GO:0005391">
    <property type="term" value="F:P-type sodium:potassium-exchanging transporter activity"/>
    <property type="evidence" value="ECO:0007669"/>
    <property type="project" value="TreeGrafter"/>
</dbReference>
<dbReference type="PROSITE" id="PS00154">
    <property type="entry name" value="ATPASE_E1_E2"/>
    <property type="match status" value="1"/>
</dbReference>
<dbReference type="GO" id="GO:1902600">
    <property type="term" value="P:proton transmembrane transport"/>
    <property type="evidence" value="ECO:0007669"/>
    <property type="project" value="TreeGrafter"/>
</dbReference>
<keyword evidence="8" id="KW-0915">Sodium</keyword>
<feature type="compositionally biased region" description="Polar residues" evidence="14">
    <location>
        <begin position="10"/>
        <end position="22"/>
    </location>
</feature>
<dbReference type="SFLD" id="SFLDS00003">
    <property type="entry name" value="Haloacid_Dehalogenase"/>
    <property type="match status" value="1"/>
</dbReference>
<dbReference type="InterPro" id="IPR001757">
    <property type="entry name" value="P_typ_ATPase"/>
</dbReference>
<dbReference type="InterPro" id="IPR023298">
    <property type="entry name" value="ATPase_P-typ_TM_dom_sf"/>
</dbReference>
<dbReference type="InterPro" id="IPR050510">
    <property type="entry name" value="Cation_transp_ATPase_P-type"/>
</dbReference>
<dbReference type="GO" id="GO:0036376">
    <property type="term" value="P:sodium ion export across plasma membrane"/>
    <property type="evidence" value="ECO:0007669"/>
    <property type="project" value="TreeGrafter"/>
</dbReference>
<reference evidence="17" key="1">
    <citation type="submission" date="2011-02" db="EMBL/GenBank/DDBJ databases">
        <authorList>
            <person name="Aslett M."/>
        </authorList>
    </citation>
    <scope>NUCLEOTIDE SEQUENCE</scope>
    <source>
        <strain evidence="17">Liverpool</strain>
    </source>
</reference>
<evidence type="ECO:0000256" key="4">
    <source>
        <dbReference type="ARBA" id="ARBA00022741"/>
    </source>
</evidence>
<dbReference type="InterPro" id="IPR059000">
    <property type="entry name" value="ATPase_P-type_domA"/>
</dbReference>
<protein>
    <recommendedName>
        <fullName evidence="13">P-type sodium-transporting ATPase4</fullName>
        <ecNumber evidence="11">7.2.2.3</ecNumber>
    </recommendedName>
</protein>